<keyword evidence="6" id="KW-0677">Repeat</keyword>
<evidence type="ECO:0000256" key="3">
    <source>
        <dbReference type="ARBA" id="ARBA00022448"/>
    </source>
</evidence>
<dbReference type="InterPro" id="IPR002048">
    <property type="entry name" value="EF_hand_dom"/>
</dbReference>
<comment type="caution">
    <text evidence="15">The sequence shown here is derived from an EMBL/GenBank/DDBJ whole genome shotgun (WGS) entry which is preliminary data.</text>
</comment>
<dbReference type="EMBL" id="CAXHTA020000018">
    <property type="protein sequence ID" value="CAL5228480.1"/>
    <property type="molecule type" value="Genomic_DNA"/>
</dbReference>
<keyword evidence="5" id="KW-0479">Metal-binding</keyword>
<keyword evidence="16" id="KW-1185">Reference proteome</keyword>
<dbReference type="PANTHER" id="PTHR12294">
    <property type="entry name" value="EF HAND DOMAIN FAMILY A1,A2-RELATED"/>
    <property type="match status" value="1"/>
</dbReference>
<evidence type="ECO:0000256" key="6">
    <source>
        <dbReference type="ARBA" id="ARBA00022737"/>
    </source>
</evidence>
<keyword evidence="8" id="KW-0106">Calcium</keyword>
<keyword evidence="11" id="KW-0496">Mitochondrion</keyword>
<comment type="subcellular location">
    <subcellularLocation>
        <location evidence="1">Mitochondrion inner membrane</location>
    </subcellularLocation>
    <subcellularLocation>
        <location evidence="2">Mitochondrion intermembrane space</location>
    </subcellularLocation>
</comment>
<keyword evidence="3" id="KW-0813">Transport</keyword>
<evidence type="ECO:0000256" key="13">
    <source>
        <dbReference type="ARBA" id="ARBA00038333"/>
    </source>
</evidence>
<proteinExistence type="inferred from homology"/>
<comment type="similarity">
    <text evidence="13">Belongs to the MICU1 family. MICU1 subfamily.</text>
</comment>
<feature type="domain" description="EF-hand" evidence="14">
    <location>
        <begin position="93"/>
        <end position="128"/>
    </location>
</feature>
<reference evidence="15 16" key="1">
    <citation type="submission" date="2024-06" db="EMBL/GenBank/DDBJ databases">
        <authorList>
            <person name="Kraege A."/>
            <person name="Thomma B."/>
        </authorList>
    </citation>
    <scope>NUCLEOTIDE SEQUENCE [LARGE SCALE GENOMIC DNA]</scope>
</reference>
<dbReference type="InterPro" id="IPR018247">
    <property type="entry name" value="EF_Hand_1_Ca_BS"/>
</dbReference>
<dbReference type="PROSITE" id="PS00018">
    <property type="entry name" value="EF_HAND_1"/>
    <property type="match status" value="2"/>
</dbReference>
<feature type="domain" description="EF-hand" evidence="14">
    <location>
        <begin position="130"/>
        <end position="162"/>
    </location>
</feature>
<gene>
    <name evidence="15" type="primary">g11623</name>
    <name evidence="15" type="ORF">VP750_LOCUS10386</name>
</gene>
<accession>A0ABP1GB26</accession>
<dbReference type="PANTHER" id="PTHR12294:SF1">
    <property type="entry name" value="CALCIUM UPTAKE PROTEIN 1, MITOCHONDRIAL"/>
    <property type="match status" value="1"/>
</dbReference>
<keyword evidence="7" id="KW-0999">Mitochondrion inner membrane</keyword>
<evidence type="ECO:0000256" key="8">
    <source>
        <dbReference type="ARBA" id="ARBA00022837"/>
    </source>
</evidence>
<dbReference type="Pfam" id="PF13499">
    <property type="entry name" value="EF-hand_7"/>
    <property type="match status" value="1"/>
</dbReference>
<dbReference type="SMART" id="SM00054">
    <property type="entry name" value="EFh"/>
    <property type="match status" value="2"/>
</dbReference>
<evidence type="ECO:0000256" key="11">
    <source>
        <dbReference type="ARBA" id="ARBA00023128"/>
    </source>
</evidence>
<dbReference type="PROSITE" id="PS50222">
    <property type="entry name" value="EF_HAND_2"/>
    <property type="match status" value="2"/>
</dbReference>
<evidence type="ECO:0000313" key="16">
    <source>
        <dbReference type="Proteomes" id="UP001497392"/>
    </source>
</evidence>
<evidence type="ECO:0000313" key="15">
    <source>
        <dbReference type="EMBL" id="CAL5228480.1"/>
    </source>
</evidence>
<dbReference type="InterPro" id="IPR039800">
    <property type="entry name" value="MICU1/2/3"/>
</dbReference>
<dbReference type="InterPro" id="IPR011992">
    <property type="entry name" value="EF-hand-dom_pair"/>
</dbReference>
<dbReference type="Gene3D" id="1.10.238.10">
    <property type="entry name" value="EF-hand"/>
    <property type="match status" value="2"/>
</dbReference>
<sequence>MEKEGDDKNAGWHFLGLSSRRRVFFKYEKRIRELSPPDKVFDYFASVSQNGSRLMTPADLLSSLVAVYPPEGTLLERTGALKGDRRIAPAPLTRAMQGTDFFDQFDTDGDGYICFGEYLLIVTFLAIPLEDVEIIFSMFDDDNSGAISLAEFLHVTSSLQKRLHHVSPIKRTGLQTEAGEEGHGLLLTFFGDDGKQQLDLTHFSNFCRALHAELVRLEFLHYDHDNKGYISGASFAHSLVSHTHMQDIDRYLTTIDNMPEALKSVKVSWENFQNFALLRQSAHRLAVALDFFFSTEGKIGREDFERAVVKVLGHSLPALLVDIICGVYATDDGHLRYRDLLYSIQKREGNMIYSKQMLELDPASDKSMFACMRGCLFPK</sequence>
<keyword evidence="9" id="KW-0809">Transit peptide</keyword>
<evidence type="ECO:0000256" key="9">
    <source>
        <dbReference type="ARBA" id="ARBA00022946"/>
    </source>
</evidence>
<organism evidence="15 16">
    <name type="scientific">Coccomyxa viridis</name>
    <dbReference type="NCBI Taxonomy" id="1274662"/>
    <lineage>
        <taxon>Eukaryota</taxon>
        <taxon>Viridiplantae</taxon>
        <taxon>Chlorophyta</taxon>
        <taxon>core chlorophytes</taxon>
        <taxon>Trebouxiophyceae</taxon>
        <taxon>Trebouxiophyceae incertae sedis</taxon>
        <taxon>Coccomyxaceae</taxon>
        <taxon>Coccomyxa</taxon>
    </lineage>
</organism>
<evidence type="ECO:0000256" key="2">
    <source>
        <dbReference type="ARBA" id="ARBA00004569"/>
    </source>
</evidence>
<dbReference type="CDD" id="cd00051">
    <property type="entry name" value="EFh"/>
    <property type="match status" value="1"/>
</dbReference>
<evidence type="ECO:0000256" key="1">
    <source>
        <dbReference type="ARBA" id="ARBA00004273"/>
    </source>
</evidence>
<evidence type="ECO:0000256" key="10">
    <source>
        <dbReference type="ARBA" id="ARBA00023065"/>
    </source>
</evidence>
<evidence type="ECO:0000256" key="7">
    <source>
        <dbReference type="ARBA" id="ARBA00022792"/>
    </source>
</evidence>
<dbReference type="Proteomes" id="UP001497392">
    <property type="component" value="Unassembled WGS sequence"/>
</dbReference>
<evidence type="ECO:0000256" key="12">
    <source>
        <dbReference type="ARBA" id="ARBA00023136"/>
    </source>
</evidence>
<keyword evidence="12" id="KW-0472">Membrane</keyword>
<name>A0ABP1GB26_9CHLO</name>
<protein>
    <submittedName>
        <fullName evidence="15">G11623 protein</fullName>
    </submittedName>
</protein>
<dbReference type="SUPFAM" id="SSF47473">
    <property type="entry name" value="EF-hand"/>
    <property type="match status" value="2"/>
</dbReference>
<evidence type="ECO:0000256" key="4">
    <source>
        <dbReference type="ARBA" id="ARBA00022568"/>
    </source>
</evidence>
<evidence type="ECO:0000256" key="5">
    <source>
        <dbReference type="ARBA" id="ARBA00022723"/>
    </source>
</evidence>
<keyword evidence="10" id="KW-0406">Ion transport</keyword>
<evidence type="ECO:0000259" key="14">
    <source>
        <dbReference type="PROSITE" id="PS50222"/>
    </source>
</evidence>
<keyword evidence="4" id="KW-0109">Calcium transport</keyword>